<comment type="subcellular location">
    <subcellularLocation>
        <location evidence="1 14">Cell membrane</location>
        <topology evidence="1 14">Multi-pass membrane protein</topology>
    </subcellularLocation>
</comment>
<protein>
    <recommendedName>
        <fullName evidence="4 14">Protoporphyrinogen IX oxidase</fullName>
        <shortName evidence="14">PPO</shortName>
        <ecNumber evidence="14 15">1.3.99.-</ecNumber>
    </recommendedName>
</protein>
<dbReference type="GO" id="GO:0070818">
    <property type="term" value="F:protoporphyrinogen oxidase activity"/>
    <property type="evidence" value="ECO:0007669"/>
    <property type="project" value="UniProtKB-UniRule"/>
</dbReference>
<dbReference type="GO" id="GO:0006782">
    <property type="term" value="P:protoporphyrinogen IX biosynthetic process"/>
    <property type="evidence" value="ECO:0007669"/>
    <property type="project" value="UniProtKB-UniRule"/>
</dbReference>
<sequence length="146" mass="16529">MGTNLYLWTKVLHIVMVTSWFAGLFYLPRIYVNLAQVDPKGSTAEYQRLVGMSQRLYRFMLPLATLAVLTGLVLYVGFGIGMGAGWMHVKLACVLLLIGYHHGCGRLLKKFAAEQRSHSERWFRVFNEGPVILLLIVVAMVIIKPF</sequence>
<evidence type="ECO:0000256" key="11">
    <source>
        <dbReference type="ARBA" id="ARBA00023004"/>
    </source>
</evidence>
<dbReference type="PANTHER" id="PTHR40255">
    <property type="entry name" value="UPF0093 MEMBRANE PROTEIN SLR1790"/>
    <property type="match status" value="1"/>
</dbReference>
<evidence type="ECO:0000313" key="17">
    <source>
        <dbReference type="Proteomes" id="UP000011021"/>
    </source>
</evidence>
<reference evidence="16 17" key="1">
    <citation type="submission" date="2010-12" db="EMBL/GenBank/DDBJ databases">
        <authorList>
            <person name="Muzny D."/>
            <person name="Qin X."/>
            <person name="Deng J."/>
            <person name="Jiang H."/>
            <person name="Liu Y."/>
            <person name="Qu J."/>
            <person name="Song X.-Z."/>
            <person name="Zhang L."/>
            <person name="Thornton R."/>
            <person name="Coyle M."/>
            <person name="Francisco L."/>
            <person name="Jackson L."/>
            <person name="Javaid M."/>
            <person name="Korchina V."/>
            <person name="Kovar C."/>
            <person name="Mata R."/>
            <person name="Mathew T."/>
            <person name="Ngo R."/>
            <person name="Nguyen L."/>
            <person name="Nguyen N."/>
            <person name="Okwuonu G."/>
            <person name="Ongeri F."/>
            <person name="Pham C."/>
            <person name="Simmons D."/>
            <person name="Wilczek-Boney K."/>
            <person name="Hale W."/>
            <person name="Jakkamsetti A."/>
            <person name="Pham P."/>
            <person name="Ruth R."/>
            <person name="San Lucas F."/>
            <person name="Warren J."/>
            <person name="Zhang J."/>
            <person name="Zhao Z."/>
            <person name="Zhou C."/>
            <person name="Zhu D."/>
            <person name="Lee S."/>
            <person name="Bess C."/>
            <person name="Blankenburg K."/>
            <person name="Forbes L."/>
            <person name="Fu Q."/>
            <person name="Gubbala S."/>
            <person name="Hirani K."/>
            <person name="Jayaseelan J.C."/>
            <person name="Lara F."/>
            <person name="Munidasa M."/>
            <person name="Palculict T."/>
            <person name="Patil S."/>
            <person name="Pu L.-L."/>
            <person name="Saada N."/>
            <person name="Tang L."/>
            <person name="Weissenberger G."/>
            <person name="Zhu Y."/>
            <person name="Hemphill L."/>
            <person name="Shang Y."/>
            <person name="Youmans B."/>
            <person name="Ayvaz T."/>
            <person name="Ross M."/>
            <person name="Santibanez J."/>
            <person name="Aqrawi P."/>
            <person name="Gross S."/>
            <person name="Joshi V."/>
            <person name="Fowler G."/>
            <person name="Nazareth L."/>
            <person name="Reid J."/>
            <person name="Worley K."/>
            <person name="Petrosino J."/>
            <person name="Highlander S."/>
            <person name="Gibbs R."/>
        </authorList>
    </citation>
    <scope>NUCLEOTIDE SEQUENCE [LARGE SCALE GENOMIC DNA]</scope>
    <source>
        <strain evidence="16 17">ATCC 51599</strain>
    </source>
</reference>
<accession>E7RTP7</accession>
<dbReference type="RefSeq" id="WP_005672193.1">
    <property type="nucleotide sequence ID" value="NZ_CP146288.1"/>
</dbReference>
<comment type="function">
    <text evidence="14 15">Catalyzes the oxidation of protoporphyrinogen IX to protoporphyrin IX.</text>
</comment>
<keyword evidence="5 14" id="KW-1003">Cell membrane</keyword>
<comment type="cofactor">
    <cofactor evidence="14 15">
        <name>heme b</name>
        <dbReference type="ChEBI" id="CHEBI:60344"/>
    </cofactor>
    <text evidence="14 15">Binds 1 heme b (iron(II)-protoporphyrin IX) group per subunit.</text>
</comment>
<evidence type="ECO:0000256" key="2">
    <source>
        <dbReference type="ARBA" id="ARBA00005073"/>
    </source>
</evidence>
<evidence type="ECO:0000256" key="8">
    <source>
        <dbReference type="ARBA" id="ARBA00022723"/>
    </source>
</evidence>
<feature type="transmembrane region" description="Helical" evidence="14">
    <location>
        <begin position="84"/>
        <end position="101"/>
    </location>
</feature>
<name>E7RTP7_9BURK</name>
<dbReference type="InterPro" id="IPR005265">
    <property type="entry name" value="HemJ-like"/>
</dbReference>
<keyword evidence="8 14" id="KW-0479">Metal-binding</keyword>
<evidence type="ECO:0000313" key="16">
    <source>
        <dbReference type="EMBL" id="EFV96133.1"/>
    </source>
</evidence>
<comment type="pathway">
    <text evidence="2 14 15">Porphyrin-containing compound metabolism; protoporphyrin-IX biosynthesis; protoporphyrin-IX from protoporphyrinogen-IX: step 1/1.</text>
</comment>
<organism evidence="16 17">
    <name type="scientific">Lautropia mirabilis ATCC 51599</name>
    <dbReference type="NCBI Taxonomy" id="887898"/>
    <lineage>
        <taxon>Bacteria</taxon>
        <taxon>Pseudomonadati</taxon>
        <taxon>Pseudomonadota</taxon>
        <taxon>Betaproteobacteria</taxon>
        <taxon>Burkholderiales</taxon>
        <taxon>Burkholderiaceae</taxon>
        <taxon>Lautropia</taxon>
    </lineage>
</organism>
<evidence type="ECO:0000256" key="5">
    <source>
        <dbReference type="ARBA" id="ARBA00022475"/>
    </source>
</evidence>
<dbReference type="PANTHER" id="PTHR40255:SF1">
    <property type="entry name" value="PROTOPORPHYRINOGEN IX OXIDASE"/>
    <property type="match status" value="1"/>
</dbReference>
<evidence type="ECO:0000256" key="10">
    <source>
        <dbReference type="ARBA" id="ARBA00023002"/>
    </source>
</evidence>
<evidence type="ECO:0000256" key="3">
    <source>
        <dbReference type="ARBA" id="ARBA00006501"/>
    </source>
</evidence>
<dbReference type="eggNOG" id="COG1981">
    <property type="taxonomic scope" value="Bacteria"/>
</dbReference>
<dbReference type="EC" id="1.3.99.-" evidence="14 15"/>
<keyword evidence="7 14" id="KW-0812">Transmembrane</keyword>
<feature type="transmembrane region" description="Helical" evidence="14">
    <location>
        <begin position="122"/>
        <end position="143"/>
    </location>
</feature>
<evidence type="ECO:0000256" key="1">
    <source>
        <dbReference type="ARBA" id="ARBA00004651"/>
    </source>
</evidence>
<feature type="transmembrane region" description="Helical" evidence="14">
    <location>
        <begin position="6"/>
        <end position="27"/>
    </location>
</feature>
<feature type="binding site" description="axial binding residue" evidence="14">
    <location>
        <position position="90"/>
    </location>
    <ligand>
        <name>heme</name>
        <dbReference type="ChEBI" id="CHEBI:30413"/>
    </ligand>
    <ligandPart>
        <name>Fe</name>
        <dbReference type="ChEBI" id="CHEBI:18248"/>
    </ligandPart>
</feature>
<evidence type="ECO:0000256" key="15">
    <source>
        <dbReference type="PIRNR" id="PIRNR004638"/>
    </source>
</evidence>
<evidence type="ECO:0000256" key="6">
    <source>
        <dbReference type="ARBA" id="ARBA00022617"/>
    </source>
</evidence>
<dbReference type="HAMAP" id="MF_02239">
    <property type="entry name" value="HemJ"/>
    <property type="match status" value="1"/>
</dbReference>
<keyword evidence="10 14" id="KW-0560">Oxidoreductase</keyword>
<evidence type="ECO:0000256" key="4">
    <source>
        <dbReference type="ARBA" id="ARBA00017504"/>
    </source>
</evidence>
<dbReference type="AlphaFoldDB" id="E7RTP7"/>
<feature type="binding site" description="axial binding residue" evidence="14">
    <location>
        <position position="13"/>
    </location>
    <ligand>
        <name>heme</name>
        <dbReference type="ChEBI" id="CHEBI:30413"/>
    </ligand>
    <ligandPart>
        <name>Fe</name>
        <dbReference type="ChEBI" id="CHEBI:18248"/>
    </ligandPart>
</feature>
<keyword evidence="9 14" id="KW-1133">Transmembrane helix</keyword>
<evidence type="ECO:0000256" key="12">
    <source>
        <dbReference type="ARBA" id="ARBA00023136"/>
    </source>
</evidence>
<evidence type="ECO:0000256" key="9">
    <source>
        <dbReference type="ARBA" id="ARBA00022989"/>
    </source>
</evidence>
<evidence type="ECO:0000256" key="14">
    <source>
        <dbReference type="HAMAP-Rule" id="MF_02239"/>
    </source>
</evidence>
<comment type="subunit">
    <text evidence="14">Homodimer.</text>
</comment>
<comment type="similarity">
    <text evidence="3 14 15">Belongs to the HemJ family.</text>
</comment>
<dbReference type="Proteomes" id="UP000011021">
    <property type="component" value="Unassembled WGS sequence"/>
</dbReference>
<dbReference type="Pfam" id="PF03653">
    <property type="entry name" value="UPF0093"/>
    <property type="match status" value="1"/>
</dbReference>
<keyword evidence="17" id="KW-1185">Reference proteome</keyword>
<dbReference type="PIRSF" id="PIRSF004638">
    <property type="entry name" value="UCP004638"/>
    <property type="match status" value="1"/>
</dbReference>
<dbReference type="UniPathway" id="UPA00251">
    <property type="reaction ID" value="UER00324"/>
</dbReference>
<dbReference type="GO" id="GO:0046872">
    <property type="term" value="F:metal ion binding"/>
    <property type="evidence" value="ECO:0007669"/>
    <property type="project" value="UniProtKB-UniRule"/>
</dbReference>
<dbReference type="STRING" id="887898.HMPREF0551_0316"/>
<comment type="catalytic activity">
    <reaction evidence="13 14 15">
        <text>protoporphyrinogen IX + 3 A = protoporphyrin IX + 3 AH2</text>
        <dbReference type="Rhea" id="RHEA:62000"/>
        <dbReference type="ChEBI" id="CHEBI:13193"/>
        <dbReference type="ChEBI" id="CHEBI:17499"/>
        <dbReference type="ChEBI" id="CHEBI:57306"/>
        <dbReference type="ChEBI" id="CHEBI:57307"/>
    </reaction>
</comment>
<gene>
    <name evidence="16" type="ORF">HMPREF0551_0316</name>
</gene>
<feature type="transmembrane region" description="Helical" evidence="14">
    <location>
        <begin position="56"/>
        <end position="78"/>
    </location>
</feature>
<dbReference type="GO" id="GO:0005886">
    <property type="term" value="C:plasma membrane"/>
    <property type="evidence" value="ECO:0007669"/>
    <property type="project" value="UniProtKB-SubCell"/>
</dbReference>
<keyword evidence="12 14" id="KW-0472">Membrane</keyword>
<comment type="caution">
    <text evidence="16">The sequence shown here is derived from an EMBL/GenBank/DDBJ whole genome shotgun (WGS) entry which is preliminary data.</text>
</comment>
<keyword evidence="11 14" id="KW-0408">Iron</keyword>
<dbReference type="EMBL" id="AEQP01000001">
    <property type="protein sequence ID" value="EFV96133.1"/>
    <property type="molecule type" value="Genomic_DNA"/>
</dbReference>
<keyword evidence="6 14" id="KW-0349">Heme</keyword>
<evidence type="ECO:0000256" key="13">
    <source>
        <dbReference type="ARBA" id="ARBA00048390"/>
    </source>
</evidence>
<evidence type="ECO:0000256" key="7">
    <source>
        <dbReference type="ARBA" id="ARBA00022692"/>
    </source>
</evidence>
<dbReference type="HOGENOM" id="CLU_125006_2_0_4"/>
<proteinExistence type="inferred from homology"/>